<evidence type="ECO:0000313" key="4">
    <source>
        <dbReference type="EMBL" id="SDI20278.1"/>
    </source>
</evidence>
<evidence type="ECO:0000256" key="1">
    <source>
        <dbReference type="ARBA" id="ARBA00004613"/>
    </source>
</evidence>
<proteinExistence type="predicted"/>
<keyword evidence="2" id="KW-0732">Signal</keyword>
<evidence type="ECO:0000259" key="3">
    <source>
        <dbReference type="PROSITE" id="PS51677"/>
    </source>
</evidence>
<dbReference type="STRING" id="428992.SAMN05216272_106356"/>
<dbReference type="Pfam" id="PF01522">
    <property type="entry name" value="Polysacc_deac_1"/>
    <property type="match status" value="1"/>
</dbReference>
<dbReference type="Proteomes" id="UP000199636">
    <property type="component" value="Unassembled WGS sequence"/>
</dbReference>
<dbReference type="AlphaFoldDB" id="A0A1G8IML5"/>
<dbReference type="GO" id="GO:0016810">
    <property type="term" value="F:hydrolase activity, acting on carbon-nitrogen (but not peptide) bonds"/>
    <property type="evidence" value="ECO:0007669"/>
    <property type="project" value="InterPro"/>
</dbReference>
<dbReference type="InterPro" id="IPR011330">
    <property type="entry name" value="Glyco_hydro/deAcase_b/a-brl"/>
</dbReference>
<evidence type="ECO:0000256" key="2">
    <source>
        <dbReference type="ARBA" id="ARBA00022729"/>
    </source>
</evidence>
<protein>
    <submittedName>
        <fullName evidence="4">Polysaccharide deacetylase</fullName>
    </submittedName>
</protein>
<dbReference type="PANTHER" id="PTHR34216:SF3">
    <property type="entry name" value="POLY-BETA-1,6-N-ACETYL-D-GLUCOSAMINE N-DEACETYLASE"/>
    <property type="match status" value="1"/>
</dbReference>
<evidence type="ECO:0000313" key="5">
    <source>
        <dbReference type="Proteomes" id="UP000199636"/>
    </source>
</evidence>
<dbReference type="PROSITE" id="PS51677">
    <property type="entry name" value="NODB"/>
    <property type="match status" value="1"/>
</dbReference>
<feature type="domain" description="NodB homology" evidence="3">
    <location>
        <begin position="85"/>
        <end position="329"/>
    </location>
</feature>
<dbReference type="InterPro" id="IPR051398">
    <property type="entry name" value="Polysacch_Deacetylase"/>
</dbReference>
<dbReference type="OrthoDB" id="9814639at2"/>
<dbReference type="EMBL" id="FNDS01000006">
    <property type="protein sequence ID" value="SDI20278.1"/>
    <property type="molecule type" value="Genomic_DNA"/>
</dbReference>
<comment type="subcellular location">
    <subcellularLocation>
        <location evidence="1">Secreted</location>
    </subcellularLocation>
</comment>
<accession>A0A1G8IML5</accession>
<dbReference type="CDD" id="cd10918">
    <property type="entry name" value="CE4_NodB_like_5s_6s"/>
    <property type="match status" value="1"/>
</dbReference>
<keyword evidence="5" id="KW-1185">Reference proteome</keyword>
<gene>
    <name evidence="4" type="ORF">SAMN05216272_106356</name>
</gene>
<sequence>MRQQIKRLAGTAYLHSPLGRRRLRQAGVVLMLHRVLASEEDAALPHRRALCIGRDSFERLLVWLQRHFDCVPLSELLACPAGARPRLALSFDDGWRDNAEQAYPLLQRYGVPASIFLATDFIGSRQRFWWEAIGETLWRDPAAADEALRTPLAALGQALPAELLRDTREPARSVLLERFLQGLKALPPSTLQALADACPPAPQAETLDWAQVRAMEASGLVRFGPHGASHAILTRLDGTQLAADLARSQQVLAQHCRAPLPVYCYPNGDHSAPVREAVAALGYRHALATRPGLVEAGSEALGLPRIDVGQQAARDPALLAWRIFRGAHA</sequence>
<dbReference type="RefSeq" id="WP_090264001.1">
    <property type="nucleotide sequence ID" value="NZ_FNDS01000006.1"/>
</dbReference>
<reference evidence="5" key="1">
    <citation type="submission" date="2016-10" db="EMBL/GenBank/DDBJ databases">
        <authorList>
            <person name="Varghese N."/>
            <person name="Submissions S."/>
        </authorList>
    </citation>
    <scope>NUCLEOTIDE SEQUENCE [LARGE SCALE GENOMIC DNA]</scope>
    <source>
        <strain evidence="5">CCM 7469</strain>
    </source>
</reference>
<dbReference type="PANTHER" id="PTHR34216">
    <property type="match status" value="1"/>
</dbReference>
<organism evidence="4 5">
    <name type="scientific">Pseudomonas panipatensis</name>
    <dbReference type="NCBI Taxonomy" id="428992"/>
    <lineage>
        <taxon>Bacteria</taxon>
        <taxon>Pseudomonadati</taxon>
        <taxon>Pseudomonadota</taxon>
        <taxon>Gammaproteobacteria</taxon>
        <taxon>Pseudomonadales</taxon>
        <taxon>Pseudomonadaceae</taxon>
        <taxon>Pseudomonas</taxon>
    </lineage>
</organism>
<name>A0A1G8IML5_9PSED</name>
<dbReference type="SUPFAM" id="SSF88713">
    <property type="entry name" value="Glycoside hydrolase/deacetylase"/>
    <property type="match status" value="1"/>
</dbReference>
<dbReference type="GO" id="GO:0005975">
    <property type="term" value="P:carbohydrate metabolic process"/>
    <property type="evidence" value="ECO:0007669"/>
    <property type="project" value="InterPro"/>
</dbReference>
<dbReference type="Gene3D" id="3.20.20.370">
    <property type="entry name" value="Glycoside hydrolase/deacetylase"/>
    <property type="match status" value="1"/>
</dbReference>
<dbReference type="InterPro" id="IPR002509">
    <property type="entry name" value="NODB_dom"/>
</dbReference>
<dbReference type="GO" id="GO:0005576">
    <property type="term" value="C:extracellular region"/>
    <property type="evidence" value="ECO:0007669"/>
    <property type="project" value="UniProtKB-SubCell"/>
</dbReference>